<dbReference type="InterPro" id="IPR022060">
    <property type="entry name" value="DUF3616"/>
</dbReference>
<evidence type="ECO:0000313" key="2">
    <source>
        <dbReference type="EMBL" id="WAL62448.1"/>
    </source>
</evidence>
<evidence type="ECO:0000313" key="3">
    <source>
        <dbReference type="Proteomes" id="UP001163152"/>
    </source>
</evidence>
<dbReference type="Proteomes" id="UP001163152">
    <property type="component" value="Chromosome"/>
</dbReference>
<name>A0A9E9CA62_9CYAN</name>
<accession>A0A9E9CA62</accession>
<dbReference type="AlphaFoldDB" id="A0A9E9CA62"/>
<protein>
    <submittedName>
        <fullName evidence="2">DUF3616 domain-containing protein</fullName>
    </submittedName>
</protein>
<keyword evidence="3" id="KW-1185">Reference proteome</keyword>
<gene>
    <name evidence="2" type="ORF">OXH18_10785</name>
</gene>
<dbReference type="Pfam" id="PF12275">
    <property type="entry name" value="DUF3616"/>
    <property type="match status" value="1"/>
</dbReference>
<proteinExistence type="predicted"/>
<dbReference type="RefSeq" id="WP_268612788.1">
    <property type="nucleotide sequence ID" value="NZ_CP113797.1"/>
</dbReference>
<organism evidence="2 3">
    <name type="scientific">Thermocoleostomius sinensis A174</name>
    <dbReference type="NCBI Taxonomy" id="2016057"/>
    <lineage>
        <taxon>Bacteria</taxon>
        <taxon>Bacillati</taxon>
        <taxon>Cyanobacteriota</taxon>
        <taxon>Cyanophyceae</taxon>
        <taxon>Oculatellales</taxon>
        <taxon>Oculatellaceae</taxon>
        <taxon>Thermocoleostomius</taxon>
    </lineage>
</organism>
<dbReference type="KEGG" id="tsin:OXH18_10785"/>
<dbReference type="EMBL" id="CP113797">
    <property type="protein sequence ID" value="WAL62448.1"/>
    <property type="molecule type" value="Genomic_DNA"/>
</dbReference>
<feature type="domain" description="DUF3616" evidence="1">
    <location>
        <begin position="22"/>
        <end position="343"/>
    </location>
</feature>
<reference evidence="2" key="1">
    <citation type="submission" date="2022-12" db="EMBL/GenBank/DDBJ databases">
        <title>Polyphasic identification of a Novel Hot-Spring Cyanobacterium Ocullathermofonsia sinensis gen nov. sp. nov. and Genomic Insights on its Adaptations to the Thermal Habitat.</title>
        <authorList>
            <person name="Daroch M."/>
            <person name="Tang J."/>
            <person name="Jiang Y."/>
        </authorList>
    </citation>
    <scope>NUCLEOTIDE SEQUENCE</scope>
    <source>
        <strain evidence="2">PKUAC-SCTA174</strain>
    </source>
</reference>
<evidence type="ECO:0000259" key="1">
    <source>
        <dbReference type="Pfam" id="PF12275"/>
    </source>
</evidence>
<sequence length="348" mass="38476">MSVGALLHQVILRFDRDRFHQDLSTAAFANGYLWTASDEENAIVRLATIDDWTVGNSVSFELSTLLADFDDAVGEVDIEGLDCTADALWLVGSHGTKRKKVKKGKVENLKVINTDPNRYLLARIPLVDNQLVATATQKAAYLQKTPDGNELITVLKQDEYLAPFLAEPLPQVRPLPGKDNGFDIEGLVTQQNRILLGLRGPVLRGIAMMLELELDEPEPGRLALKPNRDGSLYRRHFLDLDGLGIRELCLDGEDLLILAGPTMDLDGTLRLFRLSDVWMLPNDSFSDQATRLTTVFDIPHGRGTDKAEGVALWQRSGQPKGVLIVYDSPNPDRVIDGSHVVADVFALE</sequence>